<dbReference type="AlphaFoldDB" id="A0AAN7RDA2"/>
<evidence type="ECO:0000256" key="1">
    <source>
        <dbReference type="SAM" id="MobiDB-lite"/>
    </source>
</evidence>
<organism evidence="2 3">
    <name type="scientific">Trapa natans</name>
    <name type="common">Water chestnut</name>
    <dbReference type="NCBI Taxonomy" id="22666"/>
    <lineage>
        <taxon>Eukaryota</taxon>
        <taxon>Viridiplantae</taxon>
        <taxon>Streptophyta</taxon>
        <taxon>Embryophyta</taxon>
        <taxon>Tracheophyta</taxon>
        <taxon>Spermatophyta</taxon>
        <taxon>Magnoliopsida</taxon>
        <taxon>eudicotyledons</taxon>
        <taxon>Gunneridae</taxon>
        <taxon>Pentapetalae</taxon>
        <taxon>rosids</taxon>
        <taxon>malvids</taxon>
        <taxon>Myrtales</taxon>
        <taxon>Lythraceae</taxon>
        <taxon>Trapa</taxon>
    </lineage>
</organism>
<evidence type="ECO:0000313" key="2">
    <source>
        <dbReference type="EMBL" id="KAK4801274.1"/>
    </source>
</evidence>
<comment type="caution">
    <text evidence="2">The sequence shown here is derived from an EMBL/GenBank/DDBJ whole genome shotgun (WGS) entry which is preliminary data.</text>
</comment>
<dbReference type="EMBL" id="JAXQNO010000003">
    <property type="protein sequence ID" value="KAK4801274.1"/>
    <property type="molecule type" value="Genomic_DNA"/>
</dbReference>
<proteinExistence type="predicted"/>
<dbReference type="Proteomes" id="UP001346149">
    <property type="component" value="Unassembled WGS sequence"/>
</dbReference>
<protein>
    <submittedName>
        <fullName evidence="2">Uncharacterized protein</fullName>
    </submittedName>
</protein>
<keyword evidence="3" id="KW-1185">Reference proteome</keyword>
<accession>A0AAN7RDA2</accession>
<feature type="region of interest" description="Disordered" evidence="1">
    <location>
        <begin position="57"/>
        <end position="81"/>
    </location>
</feature>
<sequence>MESQLRSFAEIYSSLVLNSLICHAGNYTLSHASGLCCFICWFRCLHVQDLLSAQQAQGRGKLLQRRPTPLPRRSCSKRGAP</sequence>
<gene>
    <name evidence="2" type="ORF">SAY86_021761</name>
</gene>
<name>A0AAN7RDA2_TRANT</name>
<evidence type="ECO:0000313" key="3">
    <source>
        <dbReference type="Proteomes" id="UP001346149"/>
    </source>
</evidence>
<reference evidence="2 3" key="1">
    <citation type="journal article" date="2023" name="Hortic Res">
        <title>Pangenome of water caltrop reveals structural variations and asymmetric subgenome divergence after allopolyploidization.</title>
        <authorList>
            <person name="Zhang X."/>
            <person name="Chen Y."/>
            <person name="Wang L."/>
            <person name="Yuan Y."/>
            <person name="Fang M."/>
            <person name="Shi L."/>
            <person name="Lu R."/>
            <person name="Comes H.P."/>
            <person name="Ma Y."/>
            <person name="Chen Y."/>
            <person name="Huang G."/>
            <person name="Zhou Y."/>
            <person name="Zheng Z."/>
            <person name="Qiu Y."/>
        </authorList>
    </citation>
    <scope>NUCLEOTIDE SEQUENCE [LARGE SCALE GENOMIC DNA]</scope>
    <source>
        <strain evidence="2">F231</strain>
    </source>
</reference>